<gene>
    <name evidence="1" type="ORF">NDU88_004564</name>
</gene>
<evidence type="ECO:0000313" key="1">
    <source>
        <dbReference type="EMBL" id="KAJ1187794.1"/>
    </source>
</evidence>
<name>A0AAV7UII6_PLEWA</name>
<reference evidence="1" key="1">
    <citation type="journal article" date="2022" name="bioRxiv">
        <title>Sequencing and chromosome-scale assembly of the giantPleurodeles waltlgenome.</title>
        <authorList>
            <person name="Brown T."/>
            <person name="Elewa A."/>
            <person name="Iarovenko S."/>
            <person name="Subramanian E."/>
            <person name="Araus A.J."/>
            <person name="Petzold A."/>
            <person name="Susuki M."/>
            <person name="Suzuki K.-i.T."/>
            <person name="Hayashi T."/>
            <person name="Toyoda A."/>
            <person name="Oliveira C."/>
            <person name="Osipova E."/>
            <person name="Leigh N.D."/>
            <person name="Simon A."/>
            <person name="Yun M.H."/>
        </authorList>
    </citation>
    <scope>NUCLEOTIDE SEQUENCE</scope>
    <source>
        <strain evidence="1">20211129_DDA</strain>
        <tissue evidence="1">Liver</tissue>
    </source>
</reference>
<proteinExistence type="predicted"/>
<keyword evidence="2" id="KW-1185">Reference proteome</keyword>
<protein>
    <submittedName>
        <fullName evidence="1">Uncharacterized protein</fullName>
    </submittedName>
</protein>
<accession>A0AAV7UII6</accession>
<organism evidence="1 2">
    <name type="scientific">Pleurodeles waltl</name>
    <name type="common">Iberian ribbed newt</name>
    <dbReference type="NCBI Taxonomy" id="8319"/>
    <lineage>
        <taxon>Eukaryota</taxon>
        <taxon>Metazoa</taxon>
        <taxon>Chordata</taxon>
        <taxon>Craniata</taxon>
        <taxon>Vertebrata</taxon>
        <taxon>Euteleostomi</taxon>
        <taxon>Amphibia</taxon>
        <taxon>Batrachia</taxon>
        <taxon>Caudata</taxon>
        <taxon>Salamandroidea</taxon>
        <taxon>Salamandridae</taxon>
        <taxon>Pleurodelinae</taxon>
        <taxon>Pleurodeles</taxon>
    </lineage>
</organism>
<comment type="caution">
    <text evidence="1">The sequence shown here is derived from an EMBL/GenBank/DDBJ whole genome shotgun (WGS) entry which is preliminary data.</text>
</comment>
<dbReference type="AlphaFoldDB" id="A0AAV7UII6"/>
<dbReference type="EMBL" id="JANPWB010000005">
    <property type="protein sequence ID" value="KAJ1187794.1"/>
    <property type="molecule type" value="Genomic_DNA"/>
</dbReference>
<dbReference type="Proteomes" id="UP001066276">
    <property type="component" value="Chromosome 3_1"/>
</dbReference>
<sequence>MLHQGRVLTEPASEAFPDYPLLLHWVLRLKLALEEEEGSVVTQLILEHGKNVNRTIELANDDWMKDPAAQLHPLVLLGHRLRAMQWAMSPSMILPSSSQPLYSKMYIHLMGQEFVARPLHL</sequence>
<evidence type="ECO:0000313" key="2">
    <source>
        <dbReference type="Proteomes" id="UP001066276"/>
    </source>
</evidence>